<dbReference type="SUPFAM" id="SSF56712">
    <property type="entry name" value="Prokaryotic type I DNA topoisomerase"/>
    <property type="match status" value="1"/>
</dbReference>
<dbReference type="PRINTS" id="PR00417">
    <property type="entry name" value="PRTPISMRASEI"/>
</dbReference>
<dbReference type="CDD" id="cd00186">
    <property type="entry name" value="TOP1Ac"/>
    <property type="match status" value="1"/>
</dbReference>
<keyword evidence="15" id="KW-1185">Reference proteome</keyword>
<keyword evidence="7 10" id="KW-0799">Topoisomerase</keyword>
<comment type="catalytic activity">
    <reaction evidence="1 10">
        <text>ATP-independent breakage of single-stranded DNA, followed by passage and rejoining.</text>
        <dbReference type="EC" id="5.6.2.1"/>
    </reaction>
</comment>
<evidence type="ECO:0000256" key="6">
    <source>
        <dbReference type="ARBA" id="ARBA00022833"/>
    </source>
</evidence>
<dbReference type="InterPro" id="IPR006171">
    <property type="entry name" value="TOPRIM_dom"/>
</dbReference>
<evidence type="ECO:0000256" key="10">
    <source>
        <dbReference type="RuleBase" id="RU362092"/>
    </source>
</evidence>
<dbReference type="Pfam" id="PF01751">
    <property type="entry name" value="Toprim"/>
    <property type="match status" value="1"/>
</dbReference>
<dbReference type="GO" id="GO:0046872">
    <property type="term" value="F:metal ion binding"/>
    <property type="evidence" value="ECO:0007669"/>
    <property type="project" value="UniProtKB-KW"/>
</dbReference>
<evidence type="ECO:0000256" key="8">
    <source>
        <dbReference type="ARBA" id="ARBA00023125"/>
    </source>
</evidence>
<dbReference type="InterPro" id="IPR013824">
    <property type="entry name" value="Topo_IA_cen_sub1"/>
</dbReference>
<evidence type="ECO:0000256" key="1">
    <source>
        <dbReference type="ARBA" id="ARBA00000213"/>
    </source>
</evidence>
<evidence type="ECO:0000256" key="9">
    <source>
        <dbReference type="ARBA" id="ARBA00023235"/>
    </source>
</evidence>
<dbReference type="InterPro" id="IPR023406">
    <property type="entry name" value="Topo_IA_AS"/>
</dbReference>
<evidence type="ECO:0000256" key="4">
    <source>
        <dbReference type="ARBA" id="ARBA00012891"/>
    </source>
</evidence>
<dbReference type="SMART" id="SM00436">
    <property type="entry name" value="TOP1Bc"/>
    <property type="match status" value="1"/>
</dbReference>
<evidence type="ECO:0000259" key="12">
    <source>
        <dbReference type="PROSITE" id="PS50880"/>
    </source>
</evidence>
<evidence type="ECO:0000256" key="5">
    <source>
        <dbReference type="ARBA" id="ARBA00022723"/>
    </source>
</evidence>
<dbReference type="InterPro" id="IPR003601">
    <property type="entry name" value="Topo_IA_2"/>
</dbReference>
<dbReference type="EC" id="5.6.2.1" evidence="4 10"/>
<dbReference type="PANTHER" id="PTHR11390">
    <property type="entry name" value="PROKARYOTIC DNA TOPOISOMERASE"/>
    <property type="match status" value="1"/>
</dbReference>
<gene>
    <name evidence="14" type="ORF">BSTOLATCC_MIC2669</name>
</gene>
<evidence type="ECO:0000259" key="13">
    <source>
        <dbReference type="PROSITE" id="PS52039"/>
    </source>
</evidence>
<keyword evidence="8 10" id="KW-0238">DNA-binding</keyword>
<dbReference type="FunFam" id="1.10.290.10:FF:000003">
    <property type="entry name" value="DNA topoisomerase"/>
    <property type="match status" value="1"/>
</dbReference>
<evidence type="ECO:0000313" key="14">
    <source>
        <dbReference type="EMBL" id="CAG9310955.1"/>
    </source>
</evidence>
<dbReference type="SMART" id="SM00493">
    <property type="entry name" value="TOPRIM"/>
    <property type="match status" value="1"/>
</dbReference>
<organism evidence="14 15">
    <name type="scientific">Blepharisma stoltei</name>
    <dbReference type="NCBI Taxonomy" id="1481888"/>
    <lineage>
        <taxon>Eukaryota</taxon>
        <taxon>Sar</taxon>
        <taxon>Alveolata</taxon>
        <taxon>Ciliophora</taxon>
        <taxon>Postciliodesmatophora</taxon>
        <taxon>Heterotrichea</taxon>
        <taxon>Heterotrichida</taxon>
        <taxon>Blepharismidae</taxon>
        <taxon>Blepharisma</taxon>
    </lineage>
</organism>
<dbReference type="PROSITE" id="PS00396">
    <property type="entry name" value="TOPO_IA_1"/>
    <property type="match status" value="1"/>
</dbReference>
<reference evidence="14" key="1">
    <citation type="submission" date="2021-09" db="EMBL/GenBank/DDBJ databases">
        <authorList>
            <consortium name="AG Swart"/>
            <person name="Singh M."/>
            <person name="Singh A."/>
            <person name="Seah K."/>
            <person name="Emmerich C."/>
        </authorList>
    </citation>
    <scope>NUCLEOTIDE SEQUENCE</scope>
    <source>
        <strain evidence="14">ATCC30299</strain>
    </source>
</reference>
<protein>
    <recommendedName>
        <fullName evidence="4 10">DNA topoisomerase</fullName>
        <ecNumber evidence="4 10">5.6.2.1</ecNumber>
    </recommendedName>
</protein>
<proteinExistence type="inferred from homology"/>
<dbReference type="InterPro" id="IPR034144">
    <property type="entry name" value="TOPRIM_TopoIII"/>
</dbReference>
<dbReference type="InterPro" id="IPR003602">
    <property type="entry name" value="Topo_IA_DNA-bd_dom"/>
</dbReference>
<keyword evidence="5" id="KW-0479">Metal-binding</keyword>
<dbReference type="Gene3D" id="1.10.290.10">
    <property type="entry name" value="Topoisomerase I, domain 4"/>
    <property type="match status" value="1"/>
</dbReference>
<dbReference type="InterPro" id="IPR013825">
    <property type="entry name" value="Topo_IA_cen_sub2"/>
</dbReference>
<evidence type="ECO:0000256" key="2">
    <source>
        <dbReference type="ARBA" id="ARBA00001946"/>
    </source>
</evidence>
<dbReference type="GO" id="GO:0003677">
    <property type="term" value="F:DNA binding"/>
    <property type="evidence" value="ECO:0007669"/>
    <property type="project" value="UniProtKB-KW"/>
</dbReference>
<dbReference type="FunFam" id="3.40.50.140:FF:000003">
    <property type="entry name" value="DNA topoisomerase"/>
    <property type="match status" value="1"/>
</dbReference>
<dbReference type="Pfam" id="PF23546">
    <property type="entry name" value="Zn_ribbon_TOP3B"/>
    <property type="match status" value="1"/>
</dbReference>
<evidence type="ECO:0000256" key="11">
    <source>
        <dbReference type="SAM" id="MobiDB-lite"/>
    </source>
</evidence>
<feature type="compositionally biased region" description="Basic residues" evidence="11">
    <location>
        <begin position="823"/>
        <end position="851"/>
    </location>
</feature>
<feature type="region of interest" description="Disordered" evidence="11">
    <location>
        <begin position="807"/>
        <end position="865"/>
    </location>
</feature>
<name>A0AAU9IAL5_9CILI</name>
<dbReference type="PANTHER" id="PTHR11390:SF20">
    <property type="entry name" value="DNA TOPOISOMERASE 3-BETA-1"/>
    <property type="match status" value="1"/>
</dbReference>
<dbReference type="InterPro" id="IPR013826">
    <property type="entry name" value="Topo_IA_cen_sub3"/>
</dbReference>
<feature type="compositionally biased region" description="Basic and acidic residues" evidence="11">
    <location>
        <begin position="807"/>
        <end position="822"/>
    </location>
</feature>
<sequence>MSGVLMVAEKPSIAKSIAEALGGNNVEKRQGASKICPVYEYNGRFFDEPAHFIVTSVAGHLFSTDFPKRFNNWNEVDPISLYDAETLKIETSMKGGNLIKHLQNEAKRCKYLVLWLDCDREGENICFEVMSIVEDYMQRSSYQWVYRAKFSSLTTPDLRKAMMESNLVAPNKNESDSVDARQELDLKIGASFTRFQTQFFQGKYGDLDSKLISYGPCQTPTLGFCVKRHDEIVSFKPEPYYVLSLSTRTSPPTKPKYAKGHIKHAPSGEALLKKLNELKNTPAIVRSVQKSSHKTKKPSGLNTVHMLKLASSILGLGPQAAMSAAERLYLSGYITYPRTESTAYAPSFNLHEVISIYQRHPQFGEHAQMLLNGGFKKPHKGIDAGDHPPITPCGSAGQLSGTELSLYNLISRHFLATVSQDATFQQIDVLFDYGGEQFKLKGSRTVNPGFSAMTPWACANDREIPEFTEGQEVPVAGVELSTEYTSPPGYLTESELLSLMEANGIGTDASMSAHINNICERNYVKVESNSRRLIPTQLGIRLVHGYYAVDKDLVLPKVRSEIEKSVSSIAKGEAQKEFIVNRSVDIFKQKFAYFRENIANVDQLFEAYFSPLAQSQGKPFTKCGKCFRFMNYLPLRPCRLYCPNCEMTYKLPQNCTIKPYKEQKCPLDHFEILIVKNNNFSYLICPNCFSDPPFEGIGSEMSCMKCPQYDCENNMAKHVITACPKCENDMTINGLLKPNWSLICVFCKFSINMFEGASSVVKKDINCEECGSFVVKVKYNNNSPWEAGEMEGCLWCNSEMAKLVDYREGTEKDENRRGDGRGHRGRGHKGRGHRGRGGRSRGRGGRGRGRGKQNQQDKYLSFEDF</sequence>
<keyword evidence="9 10" id="KW-0413">Isomerase</keyword>
<comment type="cofactor">
    <cofactor evidence="2">
        <name>Mg(2+)</name>
        <dbReference type="ChEBI" id="CHEBI:18420"/>
    </cofactor>
</comment>
<dbReference type="Gene3D" id="2.70.20.10">
    <property type="entry name" value="Topoisomerase I, domain 3"/>
    <property type="match status" value="1"/>
</dbReference>
<dbReference type="AlphaFoldDB" id="A0AAU9IAL5"/>
<dbReference type="CDD" id="cd03362">
    <property type="entry name" value="TOPRIM_TopoIA_TopoIII"/>
    <property type="match status" value="1"/>
</dbReference>
<feature type="domain" description="Toprim" evidence="12">
    <location>
        <begin position="3"/>
        <end position="155"/>
    </location>
</feature>
<dbReference type="Pfam" id="PF01131">
    <property type="entry name" value="Topoisom_bac"/>
    <property type="match status" value="1"/>
</dbReference>
<dbReference type="PROSITE" id="PS52039">
    <property type="entry name" value="TOPO_IA_2"/>
    <property type="match status" value="1"/>
</dbReference>
<accession>A0AAU9IAL5</accession>
<dbReference type="GO" id="GO:0005634">
    <property type="term" value="C:nucleus"/>
    <property type="evidence" value="ECO:0007669"/>
    <property type="project" value="TreeGrafter"/>
</dbReference>
<evidence type="ECO:0000313" key="15">
    <source>
        <dbReference type="Proteomes" id="UP001162131"/>
    </source>
</evidence>
<comment type="similarity">
    <text evidence="3 10">Belongs to the type IA topoisomerase family.</text>
</comment>
<evidence type="ECO:0000256" key="3">
    <source>
        <dbReference type="ARBA" id="ARBA00009446"/>
    </source>
</evidence>
<dbReference type="GO" id="GO:0003917">
    <property type="term" value="F:DNA topoisomerase type I (single strand cut, ATP-independent) activity"/>
    <property type="evidence" value="ECO:0007669"/>
    <property type="project" value="UniProtKB-EC"/>
</dbReference>
<feature type="domain" description="Topo IA-type catalytic" evidence="13">
    <location>
        <begin position="171"/>
        <end position="591"/>
    </location>
</feature>
<dbReference type="GO" id="GO:0006265">
    <property type="term" value="P:DNA topological change"/>
    <property type="evidence" value="ECO:0007669"/>
    <property type="project" value="InterPro"/>
</dbReference>
<dbReference type="Gene3D" id="1.10.460.10">
    <property type="entry name" value="Topoisomerase I, domain 2"/>
    <property type="match status" value="1"/>
</dbReference>
<dbReference type="InterPro" id="IPR000380">
    <property type="entry name" value="Topo_IA"/>
</dbReference>
<keyword evidence="6" id="KW-0862">Zinc</keyword>
<comment type="function">
    <text evidence="10">Introduces a single-strand break via transesterification at a target site in duplex DNA. Releases the supercoiling and torsional tension of DNA introduced during the DNA replication and transcription by transiently cleaving and rejoining one strand of the DNA duplex. The scissile phosphodiester is attacked by the catalytic tyrosine of the enzyme, resulting in the formation of a DNA-(5'-phosphotyrosyl)-enzyme intermediate and the expulsion of a 3'-OH DNA strand.</text>
</comment>
<dbReference type="InterPro" id="IPR056452">
    <property type="entry name" value="Zn_ribbon_TOP3B"/>
</dbReference>
<dbReference type="GO" id="GO:0006310">
    <property type="term" value="P:DNA recombination"/>
    <property type="evidence" value="ECO:0007669"/>
    <property type="project" value="TreeGrafter"/>
</dbReference>
<dbReference type="PROSITE" id="PS50880">
    <property type="entry name" value="TOPRIM"/>
    <property type="match status" value="1"/>
</dbReference>
<dbReference type="Gene3D" id="3.40.50.140">
    <property type="match status" value="1"/>
</dbReference>
<dbReference type="SMART" id="SM00437">
    <property type="entry name" value="TOP1Ac"/>
    <property type="match status" value="1"/>
</dbReference>
<dbReference type="EMBL" id="CAJZBQ010000003">
    <property type="protein sequence ID" value="CAG9310955.1"/>
    <property type="molecule type" value="Genomic_DNA"/>
</dbReference>
<dbReference type="GO" id="GO:0006281">
    <property type="term" value="P:DNA repair"/>
    <property type="evidence" value="ECO:0007669"/>
    <property type="project" value="TreeGrafter"/>
</dbReference>
<comment type="caution">
    <text evidence="14">The sequence shown here is derived from an EMBL/GenBank/DDBJ whole genome shotgun (WGS) entry which is preliminary data.</text>
</comment>
<dbReference type="InterPro" id="IPR023405">
    <property type="entry name" value="Topo_IA_core_domain"/>
</dbReference>
<dbReference type="InterPro" id="IPR013497">
    <property type="entry name" value="Topo_IA_cen"/>
</dbReference>
<evidence type="ECO:0000256" key="7">
    <source>
        <dbReference type="ARBA" id="ARBA00023029"/>
    </source>
</evidence>
<dbReference type="Proteomes" id="UP001162131">
    <property type="component" value="Unassembled WGS sequence"/>
</dbReference>